<dbReference type="PANTHER" id="PTHR13289:SF6">
    <property type="entry name" value="MACOILIN"/>
    <property type="match status" value="1"/>
</dbReference>
<dbReference type="GO" id="GO:0023041">
    <property type="term" value="P:neuronal signal transduction"/>
    <property type="evidence" value="ECO:0007669"/>
    <property type="project" value="InterPro"/>
</dbReference>
<evidence type="ECO:0000256" key="9">
    <source>
        <dbReference type="SAM" id="Phobius"/>
    </source>
</evidence>
<feature type="region of interest" description="Disordered" evidence="8">
    <location>
        <begin position="506"/>
        <end position="550"/>
    </location>
</feature>
<feature type="region of interest" description="Disordered" evidence="8">
    <location>
        <begin position="302"/>
        <end position="379"/>
    </location>
</feature>
<feature type="compositionally biased region" description="Low complexity" evidence="8">
    <location>
        <begin position="302"/>
        <end position="320"/>
    </location>
</feature>
<dbReference type="Pfam" id="PF09726">
    <property type="entry name" value="Macoilin"/>
    <property type="match status" value="2"/>
</dbReference>
<keyword evidence="4" id="KW-0256">Endoplasmic reticulum</keyword>
<evidence type="ECO:0000256" key="6">
    <source>
        <dbReference type="ARBA" id="ARBA00023136"/>
    </source>
</evidence>
<keyword evidence="10" id="KW-1185">Reference proteome</keyword>
<evidence type="ECO:0000256" key="3">
    <source>
        <dbReference type="ARBA" id="ARBA00022692"/>
    </source>
</evidence>
<keyword evidence="3 9" id="KW-0812">Transmembrane</keyword>
<keyword evidence="7" id="KW-0539">Nucleus</keyword>
<proteinExistence type="predicted"/>
<protein>
    <submittedName>
        <fullName evidence="11 12">Macoilin</fullName>
    </submittedName>
</protein>
<evidence type="ECO:0000256" key="8">
    <source>
        <dbReference type="SAM" id="MobiDB-lite"/>
    </source>
</evidence>
<feature type="compositionally biased region" description="Polar residues" evidence="8">
    <location>
        <begin position="360"/>
        <end position="373"/>
    </location>
</feature>
<dbReference type="Proteomes" id="UP000887575">
    <property type="component" value="Unassembled WGS sequence"/>
</dbReference>
<dbReference type="GO" id="GO:0030867">
    <property type="term" value="C:rough endoplasmic reticulum membrane"/>
    <property type="evidence" value="ECO:0007669"/>
    <property type="project" value="UniProtKB-SubCell"/>
</dbReference>
<feature type="compositionally biased region" description="Acidic residues" evidence="8">
    <location>
        <begin position="409"/>
        <end position="433"/>
    </location>
</feature>
<evidence type="ECO:0000313" key="10">
    <source>
        <dbReference type="Proteomes" id="UP000887575"/>
    </source>
</evidence>
<keyword evidence="6 9" id="KW-0472">Membrane</keyword>
<dbReference type="GO" id="GO:0006935">
    <property type="term" value="P:chemotaxis"/>
    <property type="evidence" value="ECO:0007669"/>
    <property type="project" value="TreeGrafter"/>
</dbReference>
<keyword evidence="5 9" id="KW-1133">Transmembrane helix</keyword>
<dbReference type="GO" id="GO:0031965">
    <property type="term" value="C:nuclear membrane"/>
    <property type="evidence" value="ECO:0007669"/>
    <property type="project" value="UniProtKB-SubCell"/>
</dbReference>
<feature type="transmembrane region" description="Helical" evidence="9">
    <location>
        <begin position="104"/>
        <end position="129"/>
    </location>
</feature>
<dbReference type="InterPro" id="IPR019130">
    <property type="entry name" value="Macoilin"/>
</dbReference>
<dbReference type="PANTHER" id="PTHR13289">
    <property type="entry name" value="PROTEIN PHOSPHATASE 1-BINDING PROTEIN BIFOCAL"/>
    <property type="match status" value="1"/>
</dbReference>
<evidence type="ECO:0000256" key="4">
    <source>
        <dbReference type="ARBA" id="ARBA00022824"/>
    </source>
</evidence>
<dbReference type="WBParaSite" id="MBELARI_LOCUS1372">
    <property type="protein sequence ID" value="MBELARI_LOCUS1372"/>
    <property type="gene ID" value="MBELARI_LOCUS1372"/>
</dbReference>
<feature type="compositionally biased region" description="Low complexity" evidence="8">
    <location>
        <begin position="467"/>
        <end position="480"/>
    </location>
</feature>
<reference evidence="11 12" key="1">
    <citation type="submission" date="2024-02" db="UniProtKB">
        <authorList>
            <consortium name="WormBaseParasite"/>
        </authorList>
    </citation>
    <scope>IDENTIFICATION</scope>
</reference>
<feature type="region of interest" description="Disordered" evidence="8">
    <location>
        <begin position="606"/>
        <end position="670"/>
    </location>
</feature>
<name>A0AAF3EIU2_9BILA</name>
<dbReference type="WBParaSite" id="MBELARI_LOCUS12786">
    <property type="protein sequence ID" value="MBELARI_LOCUS12786"/>
    <property type="gene ID" value="MBELARI_LOCUS12786"/>
</dbReference>
<evidence type="ECO:0000256" key="1">
    <source>
        <dbReference type="ARBA" id="ARBA00004232"/>
    </source>
</evidence>
<accession>A0AAF3EIU2</accession>
<sequence>MQKRARAVETQKLRRTFKARTRIADQDGMSSGLAYLRLCLLWLTMISLDVLVGFRFELLWPFWLFLRAIFEAVHRSGNAVVALSNHNNAQMSIIFICVTATSDLICWLFIPVRFLIFIASTYVWLNLVWHTNGGFVRTVSSMLADRSQGAPIIFLWGLFIFVEVSVRLRCDYLALSRDGPLGFIFGVSHSQLVSCHQVQGMAPVFPRVMNEFFGAHCIGYPLVIISFSLRYYFKEWRLRRKQEDVAKKNEVLYKCLTEALPAVYEGPKQYRLEAESLDYELNGPTDVPMLLPATNANGVANGALSSAAPSSGGTTTTANNRKTSIRPAGNTTTTKGRKRKEKQDGITQRTPPEARAGKQEASSQITNATTAGNSPCWEENSRRGGLIQMLWSGFHWMVMMVQKLTESPADAEDASSYNDEDEEDDDSSIEDDDNNKKRTNRNQMENTKQRATTTAAQGRKKGGGGQNKSSQQAKASSQTQADEKGRANGSTPAAASPLVVASAISSSLTNGHAKREDSVDHKNRRTDSRGPSRETINEETRENNNHAQGCDVELSRVRTELRQAKDVEADLRLQLSVSENDTTRAKAEATQFRSRLEQLQARFGSVEKVRDQERTSAGQLEKKYAELMNRKNDVEKELQAERRQRQEDNNKNKNRSDISQEQREKEARLEAEADRLRTECAAKDDALMTMQRDLQQLREYKEKNDVEGLHMELRIVREKNAHLEDALAAENKLKLELFRALGEAKSENHKLQGQLESARAISAQATPPQAPTNPSPPLRVAEKALPLSHASVGGGSGGMAPPSYDHIMAASYMNNMPYSFASSPAPSPTGEHHLFDTHSPLGMPRPPSGSSAEYSLNPISQHFGDKFGSHLLAPGKTTN</sequence>
<comment type="subcellular location">
    <subcellularLocation>
        <location evidence="1">Nucleus membrane</location>
        <topology evidence="1">Multi-pass membrane protein</topology>
    </subcellularLocation>
    <subcellularLocation>
        <location evidence="2">Rough endoplasmic reticulum membrane</location>
        <topology evidence="2">Multi-pass membrane protein</topology>
    </subcellularLocation>
</comment>
<dbReference type="AlphaFoldDB" id="A0AAF3EIU2"/>
<feature type="region of interest" description="Disordered" evidence="8">
    <location>
        <begin position="823"/>
        <end position="859"/>
    </location>
</feature>
<feature type="compositionally biased region" description="Polar residues" evidence="8">
    <location>
        <begin position="848"/>
        <end position="859"/>
    </location>
</feature>
<organism evidence="10 12">
    <name type="scientific">Mesorhabditis belari</name>
    <dbReference type="NCBI Taxonomy" id="2138241"/>
    <lineage>
        <taxon>Eukaryota</taxon>
        <taxon>Metazoa</taxon>
        <taxon>Ecdysozoa</taxon>
        <taxon>Nematoda</taxon>
        <taxon>Chromadorea</taxon>
        <taxon>Rhabditida</taxon>
        <taxon>Rhabditina</taxon>
        <taxon>Rhabditomorpha</taxon>
        <taxon>Rhabditoidea</taxon>
        <taxon>Rhabditidae</taxon>
        <taxon>Mesorhabditinae</taxon>
        <taxon>Mesorhabditis</taxon>
    </lineage>
</organism>
<evidence type="ECO:0000256" key="5">
    <source>
        <dbReference type="ARBA" id="ARBA00022989"/>
    </source>
</evidence>
<feature type="transmembrane region" description="Helical" evidence="9">
    <location>
        <begin position="35"/>
        <end position="56"/>
    </location>
</feature>
<evidence type="ECO:0000313" key="11">
    <source>
        <dbReference type="WBParaSite" id="MBELARI_LOCUS12786"/>
    </source>
</evidence>
<feature type="compositionally biased region" description="Basic and acidic residues" evidence="8">
    <location>
        <begin position="513"/>
        <end position="544"/>
    </location>
</feature>
<feature type="transmembrane region" description="Helical" evidence="9">
    <location>
        <begin position="149"/>
        <end position="168"/>
    </location>
</feature>
<evidence type="ECO:0000256" key="7">
    <source>
        <dbReference type="ARBA" id="ARBA00023242"/>
    </source>
</evidence>
<dbReference type="GO" id="GO:0008017">
    <property type="term" value="F:microtubule binding"/>
    <property type="evidence" value="ECO:0007669"/>
    <property type="project" value="TreeGrafter"/>
</dbReference>
<evidence type="ECO:0000313" key="12">
    <source>
        <dbReference type="WBParaSite" id="MBELARI_LOCUS1372"/>
    </source>
</evidence>
<evidence type="ECO:0000256" key="2">
    <source>
        <dbReference type="ARBA" id="ARBA00004269"/>
    </source>
</evidence>
<feature type="region of interest" description="Disordered" evidence="8">
    <location>
        <begin position="407"/>
        <end position="494"/>
    </location>
</feature>